<organism evidence="12 13">
    <name type="scientific">Cajanus cajan</name>
    <name type="common">Pigeon pea</name>
    <name type="synonym">Cajanus indicus</name>
    <dbReference type="NCBI Taxonomy" id="3821"/>
    <lineage>
        <taxon>Eukaryota</taxon>
        <taxon>Viridiplantae</taxon>
        <taxon>Streptophyta</taxon>
        <taxon>Embryophyta</taxon>
        <taxon>Tracheophyta</taxon>
        <taxon>Spermatophyta</taxon>
        <taxon>Magnoliopsida</taxon>
        <taxon>eudicotyledons</taxon>
        <taxon>Gunneridae</taxon>
        <taxon>Pentapetalae</taxon>
        <taxon>rosids</taxon>
        <taxon>fabids</taxon>
        <taxon>Fabales</taxon>
        <taxon>Fabaceae</taxon>
        <taxon>Papilionoideae</taxon>
        <taxon>50 kb inversion clade</taxon>
        <taxon>NPAAA clade</taxon>
        <taxon>indigoferoid/millettioid clade</taxon>
        <taxon>Phaseoleae</taxon>
        <taxon>Cajanus</taxon>
    </lineage>
</organism>
<dbReference type="EC" id="1.14.-.-" evidence="12"/>
<feature type="binding site" description="axial binding residue" evidence="10">
    <location>
        <position position="169"/>
    </location>
    <ligand>
        <name>heme</name>
        <dbReference type="ChEBI" id="CHEBI:30413"/>
    </ligand>
    <ligandPart>
        <name>Fe</name>
        <dbReference type="ChEBI" id="CHEBI:18248"/>
    </ligandPart>
</feature>
<evidence type="ECO:0000313" key="12">
    <source>
        <dbReference type="EMBL" id="KYP70467.1"/>
    </source>
</evidence>
<comment type="subcellular location">
    <subcellularLocation>
        <location evidence="2">Membrane</location>
    </subcellularLocation>
</comment>
<keyword evidence="4 10" id="KW-0349">Heme</keyword>
<accession>A0A151TTT1</accession>
<gene>
    <name evidence="12" type="ORF">KK1_009687</name>
</gene>
<dbReference type="PANTHER" id="PTHR47943">
    <property type="entry name" value="CYTOCHROME P450 93A3-LIKE"/>
    <property type="match status" value="1"/>
</dbReference>
<dbReference type="Pfam" id="PF00067">
    <property type="entry name" value="p450"/>
    <property type="match status" value="1"/>
</dbReference>
<dbReference type="GO" id="GO:0005506">
    <property type="term" value="F:iron ion binding"/>
    <property type="evidence" value="ECO:0007669"/>
    <property type="project" value="InterPro"/>
</dbReference>
<dbReference type="STRING" id="3821.A0A151TTT1"/>
<dbReference type="InterPro" id="IPR001128">
    <property type="entry name" value="Cyt_P450"/>
</dbReference>
<dbReference type="EMBL" id="CM003605">
    <property type="protein sequence ID" value="KYP70467.1"/>
    <property type="molecule type" value="Genomic_DNA"/>
</dbReference>
<evidence type="ECO:0000313" key="13">
    <source>
        <dbReference type="Proteomes" id="UP000075243"/>
    </source>
</evidence>
<dbReference type="GO" id="GO:0004497">
    <property type="term" value="F:monooxygenase activity"/>
    <property type="evidence" value="ECO:0007669"/>
    <property type="project" value="UniProtKB-KW"/>
</dbReference>
<comment type="similarity">
    <text evidence="3 11">Belongs to the cytochrome P450 family.</text>
</comment>
<dbReference type="SUPFAM" id="SSF48264">
    <property type="entry name" value="Cytochrome P450"/>
    <property type="match status" value="1"/>
</dbReference>
<comment type="cofactor">
    <cofactor evidence="1 10">
        <name>heme</name>
        <dbReference type="ChEBI" id="CHEBI:30413"/>
    </cofactor>
</comment>
<reference evidence="12 13" key="1">
    <citation type="journal article" date="2012" name="Nat. Biotechnol.">
        <title>Draft genome sequence of pigeonpea (Cajanus cajan), an orphan legume crop of resource-poor farmers.</title>
        <authorList>
            <person name="Varshney R.K."/>
            <person name="Chen W."/>
            <person name="Li Y."/>
            <person name="Bharti A.K."/>
            <person name="Saxena R.K."/>
            <person name="Schlueter J.A."/>
            <person name="Donoghue M.T."/>
            <person name="Azam S."/>
            <person name="Fan G."/>
            <person name="Whaley A.M."/>
            <person name="Farmer A.D."/>
            <person name="Sheridan J."/>
            <person name="Iwata A."/>
            <person name="Tuteja R."/>
            <person name="Penmetsa R.V."/>
            <person name="Wu W."/>
            <person name="Upadhyaya H.D."/>
            <person name="Yang S.P."/>
            <person name="Shah T."/>
            <person name="Saxena K.B."/>
            <person name="Michael T."/>
            <person name="McCombie W.R."/>
            <person name="Yang B."/>
            <person name="Zhang G."/>
            <person name="Yang H."/>
            <person name="Wang J."/>
            <person name="Spillane C."/>
            <person name="Cook D.R."/>
            <person name="May G.D."/>
            <person name="Xu X."/>
            <person name="Jackson S.A."/>
        </authorList>
    </citation>
    <scope>NUCLEOTIDE SEQUENCE [LARGE SCALE GENOMIC DNA]</scope>
    <source>
        <strain evidence="13">cv. Asha</strain>
    </source>
</reference>
<keyword evidence="5 10" id="KW-0479">Metal-binding</keyword>
<evidence type="ECO:0000256" key="10">
    <source>
        <dbReference type="PIRSR" id="PIRSR602401-1"/>
    </source>
</evidence>
<dbReference type="Gene3D" id="1.10.630.10">
    <property type="entry name" value="Cytochrome P450"/>
    <property type="match status" value="1"/>
</dbReference>
<sequence length="231" mass="26442">MHQPMDHHEQKHFIDRTNIKAILMDMFAASFDTSAVAIEWAMSELLRHPRVMKKLQDELTNVVGINRVVEESDLTKLSYLNMVVKETLRLYPVGPLLIPRESLEDITINGYFIKKKSRILINAWTIGRDPKVWSDNAEIFYPERFVNNDIDIRGHDFQLIPFGSGRRGCPGIQLGLITFSLVLAQLVHCFNWELPSGISPNDLDMTEKFGLSLPRSNHLLAVPSYRLLNTA</sequence>
<dbReference type="InterPro" id="IPR002401">
    <property type="entry name" value="Cyt_P450_E_grp-I"/>
</dbReference>
<evidence type="ECO:0000256" key="7">
    <source>
        <dbReference type="ARBA" id="ARBA00023004"/>
    </source>
</evidence>
<evidence type="ECO:0000256" key="4">
    <source>
        <dbReference type="ARBA" id="ARBA00022617"/>
    </source>
</evidence>
<name>A0A151TTT1_CAJCA</name>
<protein>
    <submittedName>
        <fullName evidence="12">Cytochrome P450 71A1</fullName>
        <ecNumber evidence="12">1.14.-.-</ecNumber>
    </submittedName>
</protein>
<dbReference type="InterPro" id="IPR017972">
    <property type="entry name" value="Cyt_P450_CS"/>
</dbReference>
<keyword evidence="6 11" id="KW-0560">Oxidoreductase</keyword>
<dbReference type="GO" id="GO:0016020">
    <property type="term" value="C:membrane"/>
    <property type="evidence" value="ECO:0007669"/>
    <property type="project" value="UniProtKB-SubCell"/>
</dbReference>
<evidence type="ECO:0000256" key="6">
    <source>
        <dbReference type="ARBA" id="ARBA00023002"/>
    </source>
</evidence>
<dbReference type="PRINTS" id="PR00463">
    <property type="entry name" value="EP450I"/>
</dbReference>
<dbReference type="GO" id="GO:0016705">
    <property type="term" value="F:oxidoreductase activity, acting on paired donors, with incorporation or reduction of molecular oxygen"/>
    <property type="evidence" value="ECO:0007669"/>
    <property type="project" value="InterPro"/>
</dbReference>
<evidence type="ECO:0000256" key="11">
    <source>
        <dbReference type="RuleBase" id="RU000461"/>
    </source>
</evidence>
<evidence type="ECO:0000256" key="2">
    <source>
        <dbReference type="ARBA" id="ARBA00004370"/>
    </source>
</evidence>
<keyword evidence="9" id="KW-0472">Membrane</keyword>
<evidence type="ECO:0000256" key="5">
    <source>
        <dbReference type="ARBA" id="ARBA00022723"/>
    </source>
</evidence>
<evidence type="ECO:0000256" key="8">
    <source>
        <dbReference type="ARBA" id="ARBA00023033"/>
    </source>
</evidence>
<evidence type="ECO:0000256" key="3">
    <source>
        <dbReference type="ARBA" id="ARBA00010617"/>
    </source>
</evidence>
<keyword evidence="8 11" id="KW-0503">Monooxygenase</keyword>
<evidence type="ECO:0000256" key="9">
    <source>
        <dbReference type="ARBA" id="ARBA00023136"/>
    </source>
</evidence>
<dbReference type="PRINTS" id="PR00385">
    <property type="entry name" value="P450"/>
</dbReference>
<dbReference type="InterPro" id="IPR036396">
    <property type="entry name" value="Cyt_P450_sf"/>
</dbReference>
<dbReference type="Proteomes" id="UP000075243">
    <property type="component" value="Chromosome 3"/>
</dbReference>
<dbReference type="PANTHER" id="PTHR47943:SF9">
    <property type="entry name" value="CYTOCHROME P450"/>
    <property type="match status" value="1"/>
</dbReference>
<dbReference type="AlphaFoldDB" id="A0A151TTT1"/>
<keyword evidence="13" id="KW-1185">Reference proteome</keyword>
<evidence type="ECO:0000256" key="1">
    <source>
        <dbReference type="ARBA" id="ARBA00001971"/>
    </source>
</evidence>
<dbReference type="GO" id="GO:0020037">
    <property type="term" value="F:heme binding"/>
    <property type="evidence" value="ECO:0007669"/>
    <property type="project" value="InterPro"/>
</dbReference>
<dbReference type="FunFam" id="1.10.630.10:FF:000126">
    <property type="entry name" value="Predicted protein"/>
    <property type="match status" value="1"/>
</dbReference>
<dbReference type="PROSITE" id="PS00086">
    <property type="entry name" value="CYTOCHROME_P450"/>
    <property type="match status" value="1"/>
</dbReference>
<proteinExistence type="inferred from homology"/>
<dbReference type="Gramene" id="C.cajan_09419.t">
    <property type="protein sequence ID" value="C.cajan_09419.t.cds1"/>
    <property type="gene ID" value="C.cajan_09419"/>
</dbReference>
<keyword evidence="7 10" id="KW-0408">Iron</keyword>